<protein>
    <submittedName>
        <fullName evidence="1">Uncharacterized protein</fullName>
    </submittedName>
</protein>
<evidence type="ECO:0000313" key="1">
    <source>
        <dbReference type="EMBL" id="CAA9387810.1"/>
    </source>
</evidence>
<gene>
    <name evidence="1" type="ORF">AVDCRST_MAG51-242</name>
</gene>
<dbReference type="EMBL" id="CADCUX010000056">
    <property type="protein sequence ID" value="CAA9387810.1"/>
    <property type="molecule type" value="Genomic_DNA"/>
</dbReference>
<proteinExistence type="predicted"/>
<dbReference type="AlphaFoldDB" id="A0A6J4NL84"/>
<accession>A0A6J4NL84</accession>
<name>A0A6J4NL84_9BURK</name>
<organism evidence="1">
    <name type="scientific">uncultured Ramlibacter sp</name>
    <dbReference type="NCBI Taxonomy" id="260755"/>
    <lineage>
        <taxon>Bacteria</taxon>
        <taxon>Pseudomonadati</taxon>
        <taxon>Pseudomonadota</taxon>
        <taxon>Betaproteobacteria</taxon>
        <taxon>Burkholderiales</taxon>
        <taxon>Comamonadaceae</taxon>
        <taxon>Ramlibacter</taxon>
        <taxon>environmental samples</taxon>
    </lineage>
</organism>
<sequence>MTPALLMLVWAWLSALGLCTATWMLVQAFADPEGGSRP</sequence>
<reference evidence="1" key="1">
    <citation type="submission" date="2020-02" db="EMBL/GenBank/DDBJ databases">
        <authorList>
            <person name="Meier V. D."/>
        </authorList>
    </citation>
    <scope>NUCLEOTIDE SEQUENCE</scope>
    <source>
        <strain evidence="1">AVDCRST_MAG51</strain>
    </source>
</reference>